<keyword evidence="3" id="KW-0805">Transcription regulation</keyword>
<dbReference type="InterPro" id="IPR003593">
    <property type="entry name" value="AAA+_ATPase"/>
</dbReference>
<keyword evidence="1" id="KW-0547">Nucleotide-binding</keyword>
<keyword evidence="5" id="KW-0804">Transcription</keyword>
<dbReference type="InterPro" id="IPR025944">
    <property type="entry name" value="Sigma_54_int_dom_CS"/>
</dbReference>
<dbReference type="EMBL" id="BX842646">
    <property type="protein sequence ID" value="CAE77826.1"/>
    <property type="molecule type" value="Genomic_DNA"/>
</dbReference>
<dbReference type="SUPFAM" id="SSF46689">
    <property type="entry name" value="Homeodomain-like"/>
    <property type="match status" value="1"/>
</dbReference>
<evidence type="ECO:0000256" key="1">
    <source>
        <dbReference type="ARBA" id="ARBA00022741"/>
    </source>
</evidence>
<dbReference type="HOGENOM" id="CLU_000445_132_1_7"/>
<evidence type="ECO:0000256" key="4">
    <source>
        <dbReference type="ARBA" id="ARBA00023125"/>
    </source>
</evidence>
<dbReference type="GO" id="GO:0043565">
    <property type="term" value="F:sequence-specific DNA binding"/>
    <property type="evidence" value="ECO:0007669"/>
    <property type="project" value="InterPro"/>
</dbReference>
<dbReference type="PROSITE" id="PS00688">
    <property type="entry name" value="SIGMA54_INTERACT_3"/>
    <property type="match status" value="1"/>
</dbReference>
<dbReference type="PROSITE" id="PS50045">
    <property type="entry name" value="SIGMA54_INTERACT_4"/>
    <property type="match status" value="1"/>
</dbReference>
<dbReference type="SMART" id="SM00382">
    <property type="entry name" value="AAA"/>
    <property type="match status" value="1"/>
</dbReference>
<dbReference type="Gene3D" id="1.10.8.60">
    <property type="match status" value="1"/>
</dbReference>
<sequence>MTIKVSILLTVTERTILMINWDEFEHIHVINKLKQILSAWWNIDVVFTDERGMLKGYDSDKVTFSNPAITALVRKEAGQQSIAELVTKSLDDLRTSQNRFSLRKWDMVGFDVGVFPIMIENDCVGTVVAMGFFRDSNFTSRLTEIRERLAAFGMSGEVIEKCLGKLKFLDDQERAHFNELCELVAQEIVTLHLEISSREDRIKELNKELGNRFKYDNMIGKSKPMQSLYALLDKIKGADSTVLVQGENGTGKELIAKSIHYNSHRKDKPFIIQNCSAFNDNLLESELFGHVKGSFTGALKDKKGLFEMADKGTFFLDEIGDTSPQMQVKLLRVLQEGTFMPVGATESRKVDVRIVAATNRNLKEMVEQGTFREDLYYRLNVINIRVPPMRERKEDIPFLVDFFLNKIHDQQGGPKRQITKRALEKLYDYPWPGNVRELQNEIERLCVLSGDETKLMAELLSPKVLEAGEKNKVQGSRLQGKLKDALEDLEREMIREGLRRTGWNKSKLAKELGISRAGLIMKVEKYGLDKRKLAR</sequence>
<dbReference type="PANTHER" id="PTHR32071:SF57">
    <property type="entry name" value="C4-DICARBOXYLATE TRANSPORT TRANSCRIPTIONAL REGULATORY PROTEIN DCTD"/>
    <property type="match status" value="1"/>
</dbReference>
<accession>Q6MRD2</accession>
<dbReference type="Gene3D" id="1.10.10.60">
    <property type="entry name" value="Homeodomain-like"/>
    <property type="match status" value="1"/>
</dbReference>
<dbReference type="Pfam" id="PF00158">
    <property type="entry name" value="Sigma54_activat"/>
    <property type="match status" value="1"/>
</dbReference>
<dbReference type="GO" id="GO:0005524">
    <property type="term" value="F:ATP binding"/>
    <property type="evidence" value="ECO:0007669"/>
    <property type="project" value="UniProtKB-KW"/>
</dbReference>
<reference evidence="7 8" key="1">
    <citation type="journal article" date="2004" name="Science">
        <title>A predator unmasked: life cycle of Bdellovibrio bacteriovorus from a genomic perspective.</title>
        <authorList>
            <person name="Rendulic S."/>
            <person name="Jagtap P."/>
            <person name="Rosinus A."/>
            <person name="Eppinger M."/>
            <person name="Baar C."/>
            <person name="Lanz C."/>
            <person name="Keller H."/>
            <person name="Lambert C."/>
            <person name="Evans K.J."/>
            <person name="Goesmann A."/>
            <person name="Meyer F."/>
            <person name="Sockett R.E."/>
            <person name="Schuster S.C."/>
        </authorList>
    </citation>
    <scope>NUCLEOTIDE SEQUENCE [LARGE SCALE GENOMIC DNA]</scope>
    <source>
        <strain evidence="8">ATCC 15356 / DSM 50701 / NCIMB 9529 / HD100</strain>
    </source>
</reference>
<name>Q6MRD2_BDEBA</name>
<dbReference type="Pfam" id="PF25601">
    <property type="entry name" value="AAA_lid_14"/>
    <property type="match status" value="1"/>
</dbReference>
<dbReference type="InterPro" id="IPR025943">
    <property type="entry name" value="Sigma_54_int_dom_ATP-bd_2"/>
</dbReference>
<evidence type="ECO:0000313" key="8">
    <source>
        <dbReference type="Proteomes" id="UP000008080"/>
    </source>
</evidence>
<gene>
    <name evidence="7" type="primary">nifA</name>
    <name evidence="7" type="ordered locus">Bd0156</name>
</gene>
<dbReference type="Proteomes" id="UP000008080">
    <property type="component" value="Chromosome"/>
</dbReference>
<evidence type="ECO:0000256" key="5">
    <source>
        <dbReference type="ARBA" id="ARBA00023163"/>
    </source>
</evidence>
<evidence type="ECO:0000256" key="3">
    <source>
        <dbReference type="ARBA" id="ARBA00023015"/>
    </source>
</evidence>
<dbReference type="eggNOG" id="COG3829">
    <property type="taxonomic scope" value="Bacteria"/>
</dbReference>
<dbReference type="InterPro" id="IPR027417">
    <property type="entry name" value="P-loop_NTPase"/>
</dbReference>
<keyword evidence="2" id="KW-0067">ATP-binding</keyword>
<dbReference type="InterPro" id="IPR002078">
    <property type="entry name" value="Sigma_54_int"/>
</dbReference>
<keyword evidence="8" id="KW-1185">Reference proteome</keyword>
<proteinExistence type="predicted"/>
<dbReference type="PROSITE" id="PS00676">
    <property type="entry name" value="SIGMA54_INTERACT_2"/>
    <property type="match status" value="1"/>
</dbReference>
<dbReference type="Pfam" id="PF02954">
    <property type="entry name" value="HTH_8"/>
    <property type="match status" value="1"/>
</dbReference>
<dbReference type="Gene3D" id="3.40.50.300">
    <property type="entry name" value="P-loop containing nucleotide triphosphate hydrolases"/>
    <property type="match status" value="1"/>
</dbReference>
<dbReference type="GO" id="GO:0006355">
    <property type="term" value="P:regulation of DNA-templated transcription"/>
    <property type="evidence" value="ECO:0007669"/>
    <property type="project" value="InterPro"/>
</dbReference>
<dbReference type="InterPro" id="IPR058031">
    <property type="entry name" value="AAA_lid_NorR"/>
</dbReference>
<dbReference type="STRING" id="264462.Bd0156"/>
<evidence type="ECO:0000259" key="6">
    <source>
        <dbReference type="PROSITE" id="PS50045"/>
    </source>
</evidence>
<dbReference type="FunFam" id="3.40.50.300:FF:000006">
    <property type="entry name" value="DNA-binding transcriptional regulator NtrC"/>
    <property type="match status" value="1"/>
</dbReference>
<organism evidence="7 8">
    <name type="scientific">Bdellovibrio bacteriovorus (strain ATCC 15356 / DSM 50701 / NCIMB 9529 / HD100)</name>
    <dbReference type="NCBI Taxonomy" id="264462"/>
    <lineage>
        <taxon>Bacteria</taxon>
        <taxon>Pseudomonadati</taxon>
        <taxon>Bdellovibrionota</taxon>
        <taxon>Bdellovibrionia</taxon>
        <taxon>Bdellovibrionales</taxon>
        <taxon>Pseudobdellovibrionaceae</taxon>
        <taxon>Bdellovibrio</taxon>
    </lineage>
</organism>
<feature type="domain" description="Sigma-54 factor interaction" evidence="6">
    <location>
        <begin position="218"/>
        <end position="447"/>
    </location>
</feature>
<dbReference type="PANTHER" id="PTHR32071">
    <property type="entry name" value="TRANSCRIPTIONAL REGULATORY PROTEIN"/>
    <property type="match status" value="1"/>
</dbReference>
<dbReference type="InterPro" id="IPR002197">
    <property type="entry name" value="HTH_Fis"/>
</dbReference>
<dbReference type="AlphaFoldDB" id="Q6MRD2"/>
<protein>
    <submittedName>
        <fullName evidence="7">Nitrogen fixation specific regulatory protein NifA</fullName>
    </submittedName>
</protein>
<dbReference type="InterPro" id="IPR009057">
    <property type="entry name" value="Homeodomain-like_sf"/>
</dbReference>
<dbReference type="SUPFAM" id="SSF52540">
    <property type="entry name" value="P-loop containing nucleoside triphosphate hydrolases"/>
    <property type="match status" value="1"/>
</dbReference>
<evidence type="ECO:0000313" key="7">
    <source>
        <dbReference type="EMBL" id="CAE77826.1"/>
    </source>
</evidence>
<dbReference type="PRINTS" id="PR01590">
    <property type="entry name" value="HTHFIS"/>
</dbReference>
<keyword evidence="4" id="KW-0238">DNA-binding</keyword>
<evidence type="ECO:0000256" key="2">
    <source>
        <dbReference type="ARBA" id="ARBA00022840"/>
    </source>
</evidence>
<dbReference type="CDD" id="cd00009">
    <property type="entry name" value="AAA"/>
    <property type="match status" value="1"/>
</dbReference>
<dbReference type="KEGG" id="bba:Bd0156"/>